<reference evidence="2" key="1">
    <citation type="submission" date="2020-07" db="EMBL/GenBank/DDBJ databases">
        <authorList>
            <person name="Tarantini F.S."/>
            <person name="Hong K.W."/>
            <person name="Chan K.G."/>
        </authorList>
    </citation>
    <scope>NUCLEOTIDE SEQUENCE</scope>
    <source>
        <strain evidence="2">32-07</strain>
    </source>
</reference>
<protein>
    <submittedName>
        <fullName evidence="2">MFS transporter</fullName>
    </submittedName>
</protein>
<dbReference type="EMBL" id="CP059572">
    <property type="protein sequence ID" value="QXJ23265.1"/>
    <property type="molecule type" value="Genomic_DNA"/>
</dbReference>
<feature type="transmembrane region" description="Helical" evidence="1">
    <location>
        <begin position="12"/>
        <end position="32"/>
    </location>
</feature>
<proteinExistence type="predicted"/>
<name>A0ABX8QWW1_9ACTN</name>
<keyword evidence="1" id="KW-0812">Transmembrane</keyword>
<organism evidence="2 3">
    <name type="scientific">Actinomadura graeca</name>
    <dbReference type="NCBI Taxonomy" id="2750812"/>
    <lineage>
        <taxon>Bacteria</taxon>
        <taxon>Bacillati</taxon>
        <taxon>Actinomycetota</taxon>
        <taxon>Actinomycetes</taxon>
        <taxon>Streptosporangiales</taxon>
        <taxon>Thermomonosporaceae</taxon>
        <taxon>Actinomadura</taxon>
    </lineage>
</organism>
<feature type="transmembrane region" description="Helical" evidence="1">
    <location>
        <begin position="38"/>
        <end position="57"/>
    </location>
</feature>
<evidence type="ECO:0000313" key="2">
    <source>
        <dbReference type="EMBL" id="QXJ23265.1"/>
    </source>
</evidence>
<keyword evidence="1" id="KW-1133">Transmembrane helix</keyword>
<sequence length="199" mass="20401">MSAQPPHPLSRTARAVVFATVCVTLAATGHALASRDTVPAWAVLAGFGTVLAVTFVLAGHERSLATIAGGLLGGQFALHTLFASATDPMLHHAPGASHGGAVQGSGTAMTLAHIAAALLSALWLRRGERAAWALARRLAAAAERPLRLLAVLFSVTPDGPAPQVPAVRAADEVTGAGRVLRHQVVRRGPPCLSRAPAQH</sequence>
<keyword evidence="1" id="KW-0472">Membrane</keyword>
<feature type="transmembrane region" description="Helical" evidence="1">
    <location>
        <begin position="64"/>
        <end position="85"/>
    </location>
</feature>
<dbReference type="Proteomes" id="UP001049518">
    <property type="component" value="Chromosome"/>
</dbReference>
<gene>
    <name evidence="2" type="ORF">AGRA3207_004400</name>
</gene>
<dbReference type="RefSeq" id="WP_231328946.1">
    <property type="nucleotide sequence ID" value="NZ_CP059572.1"/>
</dbReference>
<keyword evidence="3" id="KW-1185">Reference proteome</keyword>
<feature type="transmembrane region" description="Helical" evidence="1">
    <location>
        <begin position="105"/>
        <end position="124"/>
    </location>
</feature>
<accession>A0ABX8QWW1</accession>
<evidence type="ECO:0000313" key="3">
    <source>
        <dbReference type="Proteomes" id="UP001049518"/>
    </source>
</evidence>
<evidence type="ECO:0000256" key="1">
    <source>
        <dbReference type="SAM" id="Phobius"/>
    </source>
</evidence>